<dbReference type="GO" id="GO:0009231">
    <property type="term" value="P:riboflavin biosynthetic process"/>
    <property type="evidence" value="ECO:0007669"/>
    <property type="project" value="UniProtKB-UniPathway"/>
</dbReference>
<dbReference type="CDD" id="cd00641">
    <property type="entry name" value="GTP_cyclohydro2"/>
    <property type="match status" value="1"/>
</dbReference>
<protein>
    <submittedName>
        <fullName evidence="7">GTP cyclohydrolase II</fullName>
    </submittedName>
</protein>
<evidence type="ECO:0000259" key="5">
    <source>
        <dbReference type="Pfam" id="PF00925"/>
    </source>
</evidence>
<dbReference type="PANTHER" id="PTHR47259">
    <property type="match status" value="1"/>
</dbReference>
<sequence length="418" mass="44616">MADTATPKPGHIRLTSHSGGSGALPIRWGAATAAERGPVVGTTGTRAHRNVIGTHSGSYSVYRALAVAAGALSRAHRADLTNTAPTDPIGPYEQWGDADKIVSLDPWGATVADAFAAELAAGYDIRPTIAVTKAHVILPEIADAIAKGRLQPDGRHLLASGAAVVTKAALEPVWYLPGVAARFGCSETELRRVLFEETGGMYPELVTRGDLEVFLPPIGGQTVYIFGAARDLADPSVELTARVHDECNGSDVFGSDICTCRPYLTHAIEECIQGAQRGGVGLVAYSRKEGRALGEVTKFLVYNARKRQEGGDTADQYFARTECVAGVQDMRFQELMPDVLHWLGIRKIHRLVSMSNMKYDAITGSGIEVGERVNIPDELVPADARVEIDAKMAAGYFTPGDVPDADELRKVKGRGLDG</sequence>
<comment type="caution">
    <text evidence="7">The sequence shown here is derived from an EMBL/GenBank/DDBJ whole genome shotgun (WGS) entry which is preliminary data.</text>
</comment>
<reference evidence="7" key="2">
    <citation type="submission" date="2014-03" db="EMBL/GenBank/DDBJ databases">
        <authorList>
            <person name="Urmite Genomes"/>
        </authorList>
    </citation>
    <scope>NUCLEOTIDE SEQUENCE</scope>
    <source>
        <strain evidence="7">DSM 44829</strain>
    </source>
</reference>
<dbReference type="eggNOG" id="COG0807">
    <property type="taxonomic scope" value="Bacteria"/>
</dbReference>
<name>W9AST3_MYCCO</name>
<dbReference type="RefSeq" id="WP_036400014.1">
    <property type="nucleotide sequence ID" value="NZ_CCBB010000002.1"/>
</dbReference>
<reference evidence="7" key="1">
    <citation type="submission" date="2014-03" db="EMBL/GenBank/DDBJ databases">
        <title>Draft Genome Sequence of Mycobacterium cosmeticum DSM 44829.</title>
        <authorList>
            <person name="Croce O."/>
            <person name="Robert C."/>
            <person name="Raoult D."/>
            <person name="Drancourt M."/>
        </authorList>
    </citation>
    <scope>NUCLEOTIDE SEQUENCE [LARGE SCALE GENOMIC DNA]</scope>
    <source>
        <strain evidence="7">DSM 44829</strain>
    </source>
</reference>
<feature type="domain" description="GTP cyclohydrolase II" evidence="5">
    <location>
        <begin position="236"/>
        <end position="373"/>
    </location>
</feature>
<dbReference type="Pfam" id="PF12471">
    <property type="entry name" value="GTP_CH_N"/>
    <property type="match status" value="1"/>
</dbReference>
<proteinExistence type="predicted"/>
<feature type="domain" description="GTP cyclohydrolase N-terminal" evidence="6">
    <location>
        <begin position="11"/>
        <end position="197"/>
    </location>
</feature>
<dbReference type="PANTHER" id="PTHR47259:SF2">
    <property type="entry name" value="URACIL-REGULATED PROTEIN 1"/>
    <property type="match status" value="1"/>
</dbReference>
<dbReference type="GO" id="GO:0005525">
    <property type="term" value="F:GTP binding"/>
    <property type="evidence" value="ECO:0007669"/>
    <property type="project" value="UniProtKB-KW"/>
</dbReference>
<evidence type="ECO:0000313" key="8">
    <source>
        <dbReference type="Proteomes" id="UP000028870"/>
    </source>
</evidence>
<dbReference type="NCBIfam" id="NF005536">
    <property type="entry name" value="PRK07198.1"/>
    <property type="match status" value="1"/>
</dbReference>
<keyword evidence="2" id="KW-0378">Hydrolase</keyword>
<gene>
    <name evidence="7" type="ORF">BN977_03674</name>
</gene>
<feature type="region of interest" description="Disordered" evidence="4">
    <location>
        <begin position="1"/>
        <end position="20"/>
    </location>
</feature>
<keyword evidence="8" id="KW-1185">Reference proteome</keyword>
<dbReference type="AlphaFoldDB" id="W9AST3"/>
<evidence type="ECO:0000313" key="7">
    <source>
        <dbReference type="EMBL" id="CDO08854.1"/>
    </source>
</evidence>
<evidence type="ECO:0000256" key="1">
    <source>
        <dbReference type="ARBA" id="ARBA00022741"/>
    </source>
</evidence>
<accession>W9AST3</accession>
<dbReference type="OrthoDB" id="5482269at2"/>
<dbReference type="EMBL" id="CCBB010000002">
    <property type="protein sequence ID" value="CDO08854.1"/>
    <property type="molecule type" value="Genomic_DNA"/>
</dbReference>
<evidence type="ECO:0000256" key="3">
    <source>
        <dbReference type="ARBA" id="ARBA00023134"/>
    </source>
</evidence>
<dbReference type="SUPFAM" id="SSF142695">
    <property type="entry name" value="RibA-like"/>
    <property type="match status" value="1"/>
</dbReference>
<dbReference type="InterPro" id="IPR032677">
    <property type="entry name" value="GTP_cyclohydro_II"/>
</dbReference>
<dbReference type="UniPathway" id="UPA00275"/>
<dbReference type="InterPro" id="IPR000926">
    <property type="entry name" value="RibA"/>
</dbReference>
<keyword evidence="3" id="KW-0342">GTP-binding</keyword>
<dbReference type="GO" id="GO:0003935">
    <property type="term" value="F:GTP cyclohydrolase II activity"/>
    <property type="evidence" value="ECO:0007669"/>
    <property type="project" value="InterPro"/>
</dbReference>
<dbReference type="Pfam" id="PF00925">
    <property type="entry name" value="GTP_cyclohydro2"/>
    <property type="match status" value="1"/>
</dbReference>
<evidence type="ECO:0000259" key="6">
    <source>
        <dbReference type="Pfam" id="PF12471"/>
    </source>
</evidence>
<dbReference type="InterPro" id="IPR036144">
    <property type="entry name" value="RibA-like_sf"/>
</dbReference>
<dbReference type="Proteomes" id="UP000028870">
    <property type="component" value="Unassembled WGS sequence"/>
</dbReference>
<dbReference type="InterPro" id="IPR022163">
    <property type="entry name" value="GTP_CH_N"/>
</dbReference>
<keyword evidence="1" id="KW-0547">Nucleotide-binding</keyword>
<dbReference type="STRING" id="258533.BN977_03674"/>
<dbReference type="Gene3D" id="3.40.50.10990">
    <property type="entry name" value="GTP cyclohydrolase II"/>
    <property type="match status" value="1"/>
</dbReference>
<evidence type="ECO:0000256" key="2">
    <source>
        <dbReference type="ARBA" id="ARBA00022801"/>
    </source>
</evidence>
<evidence type="ECO:0000256" key="4">
    <source>
        <dbReference type="SAM" id="MobiDB-lite"/>
    </source>
</evidence>
<organism evidence="7 8">
    <name type="scientific">Mycolicibacterium cosmeticum</name>
    <dbReference type="NCBI Taxonomy" id="258533"/>
    <lineage>
        <taxon>Bacteria</taxon>
        <taxon>Bacillati</taxon>
        <taxon>Actinomycetota</taxon>
        <taxon>Actinomycetes</taxon>
        <taxon>Mycobacteriales</taxon>
        <taxon>Mycobacteriaceae</taxon>
        <taxon>Mycolicibacterium</taxon>
    </lineage>
</organism>